<evidence type="ECO:0000256" key="1">
    <source>
        <dbReference type="SAM" id="Phobius"/>
    </source>
</evidence>
<proteinExistence type="predicted"/>
<accession>A0A1R3I7X5</accession>
<comment type="caution">
    <text evidence="2">The sequence shown here is derived from an EMBL/GenBank/DDBJ whole genome shotgun (WGS) entry which is preliminary data.</text>
</comment>
<evidence type="ECO:0000313" key="2">
    <source>
        <dbReference type="EMBL" id="OMO78658.1"/>
    </source>
</evidence>
<protein>
    <submittedName>
        <fullName evidence="2">Uncharacterized protein</fullName>
    </submittedName>
</protein>
<keyword evidence="3" id="KW-1185">Reference proteome</keyword>
<dbReference type="EMBL" id="AWUE01018718">
    <property type="protein sequence ID" value="OMO78658.1"/>
    <property type="molecule type" value="Genomic_DNA"/>
</dbReference>
<keyword evidence="1" id="KW-0812">Transmembrane</keyword>
<gene>
    <name evidence="2" type="ORF">COLO4_24690</name>
</gene>
<keyword evidence="1" id="KW-1133">Transmembrane helix</keyword>
<name>A0A1R3I7X5_9ROSI</name>
<dbReference type="AlphaFoldDB" id="A0A1R3I7X5"/>
<organism evidence="2 3">
    <name type="scientific">Corchorus olitorius</name>
    <dbReference type="NCBI Taxonomy" id="93759"/>
    <lineage>
        <taxon>Eukaryota</taxon>
        <taxon>Viridiplantae</taxon>
        <taxon>Streptophyta</taxon>
        <taxon>Embryophyta</taxon>
        <taxon>Tracheophyta</taxon>
        <taxon>Spermatophyta</taxon>
        <taxon>Magnoliopsida</taxon>
        <taxon>eudicotyledons</taxon>
        <taxon>Gunneridae</taxon>
        <taxon>Pentapetalae</taxon>
        <taxon>rosids</taxon>
        <taxon>malvids</taxon>
        <taxon>Malvales</taxon>
        <taxon>Malvaceae</taxon>
        <taxon>Grewioideae</taxon>
        <taxon>Apeibeae</taxon>
        <taxon>Corchorus</taxon>
    </lineage>
</organism>
<feature type="transmembrane region" description="Helical" evidence="1">
    <location>
        <begin position="12"/>
        <end position="34"/>
    </location>
</feature>
<keyword evidence="1" id="KW-0472">Membrane</keyword>
<dbReference type="Proteomes" id="UP000187203">
    <property type="component" value="Unassembled WGS sequence"/>
</dbReference>
<sequence>MGCDEMEKRFYYLEGACAYELVALLAGMCNIIVLQPLQGEKFLLPGESMCLHAIIANYVLGDLGQRPYNQTLGD</sequence>
<reference evidence="3" key="1">
    <citation type="submission" date="2013-09" db="EMBL/GenBank/DDBJ databases">
        <title>Corchorus olitorius genome sequencing.</title>
        <authorList>
            <person name="Alam M."/>
            <person name="Haque M.S."/>
            <person name="Islam M.S."/>
            <person name="Emdad E.M."/>
            <person name="Islam M.M."/>
            <person name="Ahmed B."/>
            <person name="Halim A."/>
            <person name="Hossen Q.M.M."/>
            <person name="Hossain M.Z."/>
            <person name="Ahmed R."/>
            <person name="Khan M.M."/>
            <person name="Islam R."/>
            <person name="Rashid M.M."/>
            <person name="Khan S.A."/>
            <person name="Rahman M.S."/>
            <person name="Alam M."/>
            <person name="Yahiya A.S."/>
            <person name="Khan M.S."/>
            <person name="Azam M.S."/>
            <person name="Haque T."/>
            <person name="Lashkar M.Z.H."/>
            <person name="Akhand A.I."/>
            <person name="Morshed G."/>
            <person name="Roy S."/>
            <person name="Uddin K.S."/>
            <person name="Rabeya T."/>
            <person name="Hossain A.S."/>
            <person name="Chowdhury A."/>
            <person name="Snigdha A.R."/>
            <person name="Mortoza M.S."/>
            <person name="Matin S.A."/>
            <person name="Hoque S.M.E."/>
            <person name="Islam M.K."/>
            <person name="Roy D.K."/>
            <person name="Haider R."/>
            <person name="Moosa M.M."/>
            <person name="Elias S.M."/>
            <person name="Hasan A.M."/>
            <person name="Jahan S."/>
            <person name="Shafiuddin M."/>
            <person name="Mahmood N."/>
            <person name="Shommy N.S."/>
        </authorList>
    </citation>
    <scope>NUCLEOTIDE SEQUENCE [LARGE SCALE GENOMIC DNA]</scope>
    <source>
        <strain evidence="3">cv. O-4</strain>
    </source>
</reference>
<evidence type="ECO:0000313" key="3">
    <source>
        <dbReference type="Proteomes" id="UP000187203"/>
    </source>
</evidence>